<comment type="caution">
    <text evidence="3">The sequence shown here is derived from an EMBL/GenBank/DDBJ whole genome shotgun (WGS) entry which is preliminary data.</text>
</comment>
<evidence type="ECO:0008006" key="5">
    <source>
        <dbReference type="Google" id="ProtNLM"/>
    </source>
</evidence>
<dbReference type="InterPro" id="IPR016035">
    <property type="entry name" value="Acyl_Trfase/lysoPLipase"/>
</dbReference>
<proteinExistence type="predicted"/>
<dbReference type="Proteomes" id="UP000033551">
    <property type="component" value="Unassembled WGS sequence"/>
</dbReference>
<keyword evidence="2" id="KW-0511">Multifunctional enzyme</keyword>
<keyword evidence="4" id="KW-1185">Reference proteome</keyword>
<gene>
    <name evidence="3" type="ORF">VR44_40735</name>
</gene>
<feature type="non-terminal residue" evidence="3">
    <location>
        <position position="1"/>
    </location>
</feature>
<reference evidence="3 4" key="1">
    <citation type="submission" date="2015-02" db="EMBL/GenBank/DDBJ databases">
        <authorList>
            <person name="Ju K.-S."/>
            <person name="Doroghazi J.R."/>
            <person name="Metcalf W."/>
        </authorList>
    </citation>
    <scope>NUCLEOTIDE SEQUENCE [LARGE SCALE GENOMIC DNA]</scope>
    <source>
        <strain evidence="3 4">NRRL ISP-5550</strain>
    </source>
</reference>
<evidence type="ECO:0000256" key="2">
    <source>
        <dbReference type="ARBA" id="ARBA00023268"/>
    </source>
</evidence>
<dbReference type="SUPFAM" id="SSF52151">
    <property type="entry name" value="FabD/lysophospholipase-like"/>
    <property type="match status" value="1"/>
</dbReference>
<keyword evidence="1" id="KW-0808">Transferase</keyword>
<dbReference type="GO" id="GO:0006633">
    <property type="term" value="P:fatty acid biosynthetic process"/>
    <property type="evidence" value="ECO:0007669"/>
    <property type="project" value="TreeGrafter"/>
</dbReference>
<dbReference type="AlphaFoldDB" id="A0A0F4I313"/>
<evidence type="ECO:0000313" key="4">
    <source>
        <dbReference type="Proteomes" id="UP000033551"/>
    </source>
</evidence>
<dbReference type="RefSeq" id="WP_045952751.1">
    <property type="nucleotide sequence ID" value="NZ_JZWV01001832.1"/>
</dbReference>
<evidence type="ECO:0000313" key="3">
    <source>
        <dbReference type="EMBL" id="KJY15858.1"/>
    </source>
</evidence>
<sequence>LEHRAVVVGRDRETLVRGLTALASGEPSPSVVTGRATGRGRLAVLFTGQGSQRPGMGRELYGTFPVFA</sequence>
<dbReference type="Gene3D" id="3.40.366.10">
    <property type="entry name" value="Malonyl-Coenzyme A Acyl Carrier Protein, domain 2"/>
    <property type="match status" value="1"/>
</dbReference>
<dbReference type="GO" id="GO:0004312">
    <property type="term" value="F:fatty acid synthase activity"/>
    <property type="evidence" value="ECO:0007669"/>
    <property type="project" value="TreeGrafter"/>
</dbReference>
<feature type="non-terminal residue" evidence="3">
    <location>
        <position position="68"/>
    </location>
</feature>
<evidence type="ECO:0000256" key="1">
    <source>
        <dbReference type="ARBA" id="ARBA00022679"/>
    </source>
</evidence>
<dbReference type="PATRIC" id="fig|68223.7.peg.7116"/>
<accession>A0A0F4I313</accession>
<organism evidence="3 4">
    <name type="scientific">Streptomyces katrae</name>
    <dbReference type="NCBI Taxonomy" id="68223"/>
    <lineage>
        <taxon>Bacteria</taxon>
        <taxon>Bacillati</taxon>
        <taxon>Actinomycetota</taxon>
        <taxon>Actinomycetes</taxon>
        <taxon>Kitasatosporales</taxon>
        <taxon>Streptomycetaceae</taxon>
        <taxon>Streptomyces</taxon>
    </lineage>
</organism>
<dbReference type="InterPro" id="IPR001227">
    <property type="entry name" value="Ac_transferase_dom_sf"/>
</dbReference>
<dbReference type="EMBL" id="JZWV01001832">
    <property type="protein sequence ID" value="KJY15858.1"/>
    <property type="molecule type" value="Genomic_DNA"/>
</dbReference>
<name>A0A0F4I313_9ACTN</name>
<dbReference type="OrthoDB" id="9778690at2"/>
<dbReference type="PANTHER" id="PTHR43775:SF51">
    <property type="entry name" value="INACTIVE PHENOLPHTHIOCEROL SYNTHESIS POLYKETIDE SYNTHASE TYPE I PKS1-RELATED"/>
    <property type="match status" value="1"/>
</dbReference>
<dbReference type="PANTHER" id="PTHR43775">
    <property type="entry name" value="FATTY ACID SYNTHASE"/>
    <property type="match status" value="1"/>
</dbReference>
<dbReference type="InterPro" id="IPR050091">
    <property type="entry name" value="PKS_NRPS_Biosynth_Enz"/>
</dbReference>
<protein>
    <recommendedName>
        <fullName evidence="5">Malonyl-CoA:ACP transacylase (MAT) domain-containing protein</fullName>
    </recommendedName>
</protein>